<keyword evidence="2" id="KW-0175">Coiled coil</keyword>
<dbReference type="Proteomes" id="UP000887577">
    <property type="component" value="Unplaced"/>
</dbReference>
<name>A0A914YV23_9BILA</name>
<accession>A0A914YV23</accession>
<dbReference type="GO" id="GO:0000175">
    <property type="term" value="F:3'-5'-RNA exonuclease activity"/>
    <property type="evidence" value="ECO:0007669"/>
    <property type="project" value="InterPro"/>
</dbReference>
<feature type="coiled-coil region" evidence="2">
    <location>
        <begin position="20"/>
        <end position="68"/>
    </location>
</feature>
<evidence type="ECO:0000313" key="3">
    <source>
        <dbReference type="Proteomes" id="UP000887577"/>
    </source>
</evidence>
<evidence type="ECO:0000313" key="4">
    <source>
        <dbReference type="WBParaSite" id="PSU_v2.g3827.t1"/>
    </source>
</evidence>
<evidence type="ECO:0000256" key="1">
    <source>
        <dbReference type="ARBA" id="ARBA00022722"/>
    </source>
</evidence>
<reference evidence="4" key="1">
    <citation type="submission" date="2022-11" db="UniProtKB">
        <authorList>
            <consortium name="WormBaseParasite"/>
        </authorList>
    </citation>
    <scope>IDENTIFICATION</scope>
</reference>
<evidence type="ECO:0000256" key="2">
    <source>
        <dbReference type="SAM" id="Coils"/>
    </source>
</evidence>
<proteinExistence type="predicted"/>
<organism evidence="3 4">
    <name type="scientific">Panagrolaimus superbus</name>
    <dbReference type="NCBI Taxonomy" id="310955"/>
    <lineage>
        <taxon>Eukaryota</taxon>
        <taxon>Metazoa</taxon>
        <taxon>Ecdysozoa</taxon>
        <taxon>Nematoda</taxon>
        <taxon>Chromadorea</taxon>
        <taxon>Rhabditida</taxon>
        <taxon>Tylenchina</taxon>
        <taxon>Panagrolaimomorpha</taxon>
        <taxon>Panagrolaimoidea</taxon>
        <taxon>Panagrolaimidae</taxon>
        <taxon>Panagrolaimus</taxon>
    </lineage>
</organism>
<dbReference type="PANTHER" id="PTHR11046">
    <property type="entry name" value="OLIGORIBONUCLEASE, MITOCHONDRIAL"/>
    <property type="match status" value="1"/>
</dbReference>
<dbReference type="WBParaSite" id="PSU_v2.g3827.t1">
    <property type="protein sequence ID" value="PSU_v2.g3827.t1"/>
    <property type="gene ID" value="PSU_v2.g3827"/>
</dbReference>
<keyword evidence="1" id="KW-0540">Nuclease</keyword>
<dbReference type="AlphaFoldDB" id="A0A914YV23"/>
<keyword evidence="1" id="KW-0378">Hydrolase</keyword>
<dbReference type="InterPro" id="IPR022894">
    <property type="entry name" value="Oligoribonuclease"/>
</dbReference>
<dbReference type="PANTHER" id="PTHR11046:SF25">
    <property type="match status" value="1"/>
</dbReference>
<keyword evidence="3" id="KW-1185">Reference proteome</keyword>
<sequence>MKARKARKDLASARVESLQMKNLISENSKLKSKNEKLEERCALLNNRIFELEKTLNIVNEELAALKKDWAEKDEQKKVFLKAGIGFTPEANVAFGELSIMCGIPQDKVGTALLTIAKLFNVEVDSIPSARTVGRSYFAVSSICAKQIAELLEYGENLTVLSDETSKFFQKFQAFVAAGHNKLTGEEFLIYLGVFEVPDKSALRSLEELETVVKGIANTVGIDPDLFWKKFVISVKNLGSDRAATQLCFNRILAELRKLFLEESQEFNDMSEEDKAKFIRINSIFCILHIIQNLTKVVLKILLEHEKKETNNPSLKKSSIEWLIVEIARYFGARSAAKHRSARDWKILAEELQWEFANFSSFHGHRFNIIFVIASQILFNREKLIEFIEKYASDLEDTFKLATALKNPLLIMHLQILATIDSLITGAFWRLAENNDNFLKSKNYVEELLVFLNRVKEEPMLFFACEAPLDHFEDGKPQSKESKAFRQMLEDSEPIPGSSEVVFSLAVAVHSYFIEQFDFQLSDEFKTISEDEFKGAPSTNRVCEAAFGFLDYLFKRAPNMSTSIRSITIVARKNNVFKYLSSLSKDKYDLVVKEASEARSELAKKSQEKAKQLKAELVEQMERHALNRQTVNLRNQERLTRIREEVNKIGFWRNPEEMNESILLLSPRQKFEAVKANIRYRKFIHQVGFEPELLFRFSVNSRQHNLEALQENLCQLMLSSVEA</sequence>
<protein>
    <submittedName>
        <fullName evidence="4">Uncharacterized protein</fullName>
    </submittedName>
</protein>